<proteinExistence type="predicted"/>
<dbReference type="Proteomes" id="UP001275084">
    <property type="component" value="Unassembled WGS sequence"/>
</dbReference>
<sequence length="282" mass="29926">MSINLKKTYFFLPTLDTPPPPSGPLRLGTLLMSPSQSGTPLNPDSSHNLNPITTTKTSVTYSTTSQHTAAFSLLNSFLSVLSGLGANLSLSHSSSASKTFTFQTLETLEFSPSLDFLQSAVNSAPAAVDYLAKSRFRKRVYVITGLKIARGAQMSSVRQRAGNVEVGVNVDGAAAGMPVGVGVDVAPGWGSEESGGFGWSDDFVFAFRVRRVKVSRAGEVSRLEEYTRGAMYEDGVKGARKTEVAVKGEEEDEGVGLSELGFERDVASGVSGIGDEEVVWVA</sequence>
<accession>A0AAJ0HFH4</accession>
<dbReference type="AlphaFoldDB" id="A0AAJ0HFH4"/>
<evidence type="ECO:0000313" key="1">
    <source>
        <dbReference type="EMBL" id="KAK3349610.1"/>
    </source>
</evidence>
<evidence type="ECO:0000313" key="2">
    <source>
        <dbReference type="Proteomes" id="UP001275084"/>
    </source>
</evidence>
<reference evidence="1" key="2">
    <citation type="submission" date="2023-06" db="EMBL/GenBank/DDBJ databases">
        <authorList>
            <consortium name="Lawrence Berkeley National Laboratory"/>
            <person name="Haridas S."/>
            <person name="Hensen N."/>
            <person name="Bonometti L."/>
            <person name="Westerberg I."/>
            <person name="Brannstrom I.O."/>
            <person name="Guillou S."/>
            <person name="Cros-Aarteil S."/>
            <person name="Calhoun S."/>
            <person name="Kuo A."/>
            <person name="Mondo S."/>
            <person name="Pangilinan J."/>
            <person name="Riley R."/>
            <person name="Labutti K."/>
            <person name="Andreopoulos B."/>
            <person name="Lipzen A."/>
            <person name="Chen C."/>
            <person name="Yanf M."/>
            <person name="Daum C."/>
            <person name="Ng V."/>
            <person name="Clum A."/>
            <person name="Steindorff A."/>
            <person name="Ohm R."/>
            <person name="Martin F."/>
            <person name="Silar P."/>
            <person name="Natvig D."/>
            <person name="Lalanne C."/>
            <person name="Gautier V."/>
            <person name="Ament-Velasquez S.L."/>
            <person name="Kruys A."/>
            <person name="Hutchinson M.I."/>
            <person name="Powell A.J."/>
            <person name="Barry K."/>
            <person name="Miller A.N."/>
            <person name="Grigoriev I.V."/>
            <person name="Debuchy R."/>
            <person name="Gladieux P."/>
            <person name="Thoren M.H."/>
            <person name="Johannesson H."/>
        </authorList>
    </citation>
    <scope>NUCLEOTIDE SEQUENCE</scope>
    <source>
        <strain evidence="1">CBS 955.72</strain>
    </source>
</reference>
<dbReference type="EMBL" id="JAUIQD010000005">
    <property type="protein sequence ID" value="KAK3349610.1"/>
    <property type="molecule type" value="Genomic_DNA"/>
</dbReference>
<organism evidence="1 2">
    <name type="scientific">Lasiosphaeria hispida</name>
    <dbReference type="NCBI Taxonomy" id="260671"/>
    <lineage>
        <taxon>Eukaryota</taxon>
        <taxon>Fungi</taxon>
        <taxon>Dikarya</taxon>
        <taxon>Ascomycota</taxon>
        <taxon>Pezizomycotina</taxon>
        <taxon>Sordariomycetes</taxon>
        <taxon>Sordariomycetidae</taxon>
        <taxon>Sordariales</taxon>
        <taxon>Lasiosphaeriaceae</taxon>
        <taxon>Lasiosphaeria</taxon>
    </lineage>
</organism>
<comment type="caution">
    <text evidence="1">The sequence shown here is derived from an EMBL/GenBank/DDBJ whole genome shotgun (WGS) entry which is preliminary data.</text>
</comment>
<reference evidence="1" key="1">
    <citation type="journal article" date="2023" name="Mol. Phylogenet. Evol.">
        <title>Genome-scale phylogeny and comparative genomics of the fungal order Sordariales.</title>
        <authorList>
            <person name="Hensen N."/>
            <person name="Bonometti L."/>
            <person name="Westerberg I."/>
            <person name="Brannstrom I.O."/>
            <person name="Guillou S."/>
            <person name="Cros-Aarteil S."/>
            <person name="Calhoun S."/>
            <person name="Haridas S."/>
            <person name="Kuo A."/>
            <person name="Mondo S."/>
            <person name="Pangilinan J."/>
            <person name="Riley R."/>
            <person name="LaButti K."/>
            <person name="Andreopoulos B."/>
            <person name="Lipzen A."/>
            <person name="Chen C."/>
            <person name="Yan M."/>
            <person name="Daum C."/>
            <person name="Ng V."/>
            <person name="Clum A."/>
            <person name="Steindorff A."/>
            <person name="Ohm R.A."/>
            <person name="Martin F."/>
            <person name="Silar P."/>
            <person name="Natvig D.O."/>
            <person name="Lalanne C."/>
            <person name="Gautier V."/>
            <person name="Ament-Velasquez S.L."/>
            <person name="Kruys A."/>
            <person name="Hutchinson M.I."/>
            <person name="Powell A.J."/>
            <person name="Barry K."/>
            <person name="Miller A.N."/>
            <person name="Grigoriev I.V."/>
            <person name="Debuchy R."/>
            <person name="Gladieux P."/>
            <person name="Hiltunen Thoren M."/>
            <person name="Johannesson H."/>
        </authorList>
    </citation>
    <scope>NUCLEOTIDE SEQUENCE</scope>
    <source>
        <strain evidence="1">CBS 955.72</strain>
    </source>
</reference>
<protein>
    <submittedName>
        <fullName evidence="1">Uncharacterized protein</fullName>
    </submittedName>
</protein>
<keyword evidence="2" id="KW-1185">Reference proteome</keyword>
<gene>
    <name evidence="1" type="ORF">B0T25DRAFT_570232</name>
</gene>
<name>A0AAJ0HFH4_9PEZI</name>